<evidence type="ECO:0000256" key="3">
    <source>
        <dbReference type="ARBA" id="ARBA00012154"/>
    </source>
</evidence>
<feature type="binding site" evidence="11">
    <location>
        <position position="142"/>
    </location>
    <ligand>
        <name>substrate</name>
    </ligand>
</feature>
<dbReference type="PANTHER" id="PTHR21087:SF16">
    <property type="entry name" value="SHIKIMATE KINASE 1, CHLOROPLASTIC"/>
    <property type="match status" value="1"/>
</dbReference>
<comment type="caution">
    <text evidence="11">Lacks conserved residue(s) required for the propagation of feature annotation.</text>
</comment>
<dbReference type="HAMAP" id="MF_00109">
    <property type="entry name" value="Shikimate_kinase"/>
    <property type="match status" value="1"/>
</dbReference>
<name>A0A517MG54_9BACT</name>
<comment type="catalytic activity">
    <reaction evidence="10 11">
        <text>shikimate + ATP = 3-phosphoshikimate + ADP + H(+)</text>
        <dbReference type="Rhea" id="RHEA:13121"/>
        <dbReference type="ChEBI" id="CHEBI:15378"/>
        <dbReference type="ChEBI" id="CHEBI:30616"/>
        <dbReference type="ChEBI" id="CHEBI:36208"/>
        <dbReference type="ChEBI" id="CHEBI:145989"/>
        <dbReference type="ChEBI" id="CHEBI:456216"/>
        <dbReference type="EC" id="2.7.1.71"/>
    </reaction>
</comment>
<dbReference type="InterPro" id="IPR023000">
    <property type="entry name" value="Shikimate_kinase_CS"/>
</dbReference>
<comment type="cofactor">
    <cofactor evidence="11">
        <name>Mg(2+)</name>
        <dbReference type="ChEBI" id="CHEBI:18420"/>
    </cofactor>
    <text evidence="11">Binds 1 Mg(2+) ion per subunit.</text>
</comment>
<accession>A0A517MG54</accession>
<feature type="binding site" evidence="11">
    <location>
        <position position="17"/>
    </location>
    <ligand>
        <name>Mg(2+)</name>
        <dbReference type="ChEBI" id="CHEBI:18420"/>
    </ligand>
</feature>
<dbReference type="PRINTS" id="PR01100">
    <property type="entry name" value="SHIKIMTKNASE"/>
</dbReference>
<dbReference type="EMBL" id="CP036262">
    <property type="protein sequence ID" value="QDS93864.1"/>
    <property type="molecule type" value="Genomic_DNA"/>
</dbReference>
<keyword evidence="11" id="KW-0963">Cytoplasm</keyword>
<evidence type="ECO:0000256" key="4">
    <source>
        <dbReference type="ARBA" id="ARBA00022605"/>
    </source>
</evidence>
<evidence type="ECO:0000256" key="5">
    <source>
        <dbReference type="ARBA" id="ARBA00022679"/>
    </source>
</evidence>
<keyword evidence="5 11" id="KW-0808">Transferase</keyword>
<comment type="pathway">
    <text evidence="1 11">Metabolic intermediate biosynthesis; chorismate biosynthesis; chorismate from D-erythrose 4-phosphate and phosphoenolpyruvate: step 5/7.</text>
</comment>
<dbReference type="CDD" id="cd00464">
    <property type="entry name" value="SK"/>
    <property type="match status" value="1"/>
</dbReference>
<dbReference type="GO" id="GO:0005524">
    <property type="term" value="F:ATP binding"/>
    <property type="evidence" value="ECO:0007669"/>
    <property type="project" value="UniProtKB-UniRule"/>
</dbReference>
<comment type="subunit">
    <text evidence="11">Monomer.</text>
</comment>
<comment type="function">
    <text evidence="11">Catalyzes the specific phosphorylation of the 3-hydroxyl group of shikimic acid using ATP as a cosubstrate.</text>
</comment>
<dbReference type="GO" id="GO:0008652">
    <property type="term" value="P:amino acid biosynthetic process"/>
    <property type="evidence" value="ECO:0007669"/>
    <property type="project" value="UniProtKB-KW"/>
</dbReference>
<feature type="binding site" evidence="11">
    <location>
        <position position="81"/>
    </location>
    <ligand>
        <name>substrate</name>
    </ligand>
</feature>
<dbReference type="GO" id="GO:0005829">
    <property type="term" value="C:cytosol"/>
    <property type="evidence" value="ECO:0007669"/>
    <property type="project" value="TreeGrafter"/>
</dbReference>
<keyword evidence="6 11" id="KW-0547">Nucleotide-binding</keyword>
<dbReference type="UniPathway" id="UPA00053">
    <property type="reaction ID" value="UER00088"/>
</dbReference>
<feature type="binding site" evidence="11">
    <location>
        <position position="59"/>
    </location>
    <ligand>
        <name>substrate</name>
    </ligand>
</feature>
<feature type="binding site" evidence="11">
    <location>
        <begin position="13"/>
        <end position="18"/>
    </location>
    <ligand>
        <name>ATP</name>
        <dbReference type="ChEBI" id="CHEBI:30616"/>
    </ligand>
</feature>
<keyword evidence="8 11" id="KW-0067">ATP-binding</keyword>
<keyword evidence="11" id="KW-0460">Magnesium</keyword>
<dbReference type="GO" id="GO:0004765">
    <property type="term" value="F:shikimate kinase activity"/>
    <property type="evidence" value="ECO:0007669"/>
    <property type="project" value="UniProtKB-UniRule"/>
</dbReference>
<dbReference type="InterPro" id="IPR000623">
    <property type="entry name" value="Shikimate_kinase/TSH1"/>
</dbReference>
<dbReference type="Gene3D" id="3.40.50.300">
    <property type="entry name" value="P-loop containing nucleotide triphosphate hydrolases"/>
    <property type="match status" value="1"/>
</dbReference>
<evidence type="ECO:0000256" key="7">
    <source>
        <dbReference type="ARBA" id="ARBA00022777"/>
    </source>
</evidence>
<feature type="binding site" evidence="11">
    <location>
        <position position="35"/>
    </location>
    <ligand>
        <name>substrate</name>
    </ligand>
</feature>
<dbReference type="Pfam" id="PF01202">
    <property type="entry name" value="SKI"/>
    <property type="match status" value="1"/>
</dbReference>
<sequence>MTAQHLYLTGYRGCGKSSVARSLGMQLGVDVIDLDEAITEEAGKTIPEIFATEGEAVFRDLETKVLAALADRPNSVVALGGGAILRPENRAQIARSGRCVWLQATPETLAARIAVDEAEGPVRPSLTGKSPVEEVAEVLASRIDQYASAADYQVTVDEAKIEEIAEAILDWLDQQ</sequence>
<dbReference type="GO" id="GO:0009073">
    <property type="term" value="P:aromatic amino acid family biosynthetic process"/>
    <property type="evidence" value="ECO:0007669"/>
    <property type="project" value="UniProtKB-KW"/>
</dbReference>
<evidence type="ECO:0000256" key="10">
    <source>
        <dbReference type="ARBA" id="ARBA00048567"/>
    </source>
</evidence>
<dbReference type="RefSeq" id="WP_218933167.1">
    <property type="nucleotide sequence ID" value="NZ_CP036262.1"/>
</dbReference>
<dbReference type="PANTHER" id="PTHR21087">
    <property type="entry name" value="SHIKIMATE KINASE"/>
    <property type="match status" value="1"/>
</dbReference>
<keyword evidence="4 11" id="KW-0028">Amino-acid biosynthesis</keyword>
<dbReference type="PROSITE" id="PS01128">
    <property type="entry name" value="SHIKIMATE_KINASE"/>
    <property type="match status" value="1"/>
</dbReference>
<protein>
    <recommendedName>
        <fullName evidence="3 11">Shikimate kinase</fullName>
        <shortName evidence="11">SK</shortName>
        <ecNumber evidence="3 11">2.7.1.71</ecNumber>
    </recommendedName>
</protein>
<organism evidence="12 13">
    <name type="scientific">Roseimaritima multifibrata</name>
    <dbReference type="NCBI Taxonomy" id="1930274"/>
    <lineage>
        <taxon>Bacteria</taxon>
        <taxon>Pseudomonadati</taxon>
        <taxon>Planctomycetota</taxon>
        <taxon>Planctomycetia</taxon>
        <taxon>Pirellulales</taxon>
        <taxon>Pirellulaceae</taxon>
        <taxon>Roseimaritima</taxon>
    </lineage>
</organism>
<dbReference type="GO" id="GO:0009423">
    <property type="term" value="P:chorismate biosynthetic process"/>
    <property type="evidence" value="ECO:0007669"/>
    <property type="project" value="UniProtKB-UniRule"/>
</dbReference>
<comment type="similarity">
    <text evidence="2 11">Belongs to the shikimate kinase family.</text>
</comment>
<dbReference type="KEGG" id="rml:FF011L_26390"/>
<dbReference type="AlphaFoldDB" id="A0A517MG54"/>
<feature type="binding site" evidence="11">
    <location>
        <position position="123"/>
    </location>
    <ligand>
        <name>ATP</name>
        <dbReference type="ChEBI" id="CHEBI:30616"/>
    </ligand>
</feature>
<dbReference type="EC" id="2.7.1.71" evidence="3 11"/>
<evidence type="ECO:0000256" key="1">
    <source>
        <dbReference type="ARBA" id="ARBA00004842"/>
    </source>
</evidence>
<dbReference type="InterPro" id="IPR031322">
    <property type="entry name" value="Shikimate/glucono_kinase"/>
</dbReference>
<keyword evidence="9 11" id="KW-0057">Aromatic amino acid biosynthesis</keyword>
<comment type="subcellular location">
    <subcellularLocation>
        <location evidence="11">Cytoplasm</location>
    </subcellularLocation>
</comment>
<dbReference type="SUPFAM" id="SSF52540">
    <property type="entry name" value="P-loop containing nucleoside triphosphate hydrolases"/>
    <property type="match status" value="1"/>
</dbReference>
<gene>
    <name evidence="12" type="primary">aroL</name>
    <name evidence="11" type="synonym">aroK</name>
    <name evidence="12" type="ORF">FF011L_26390</name>
</gene>
<keyword evidence="7 11" id="KW-0418">Kinase</keyword>
<proteinExistence type="inferred from homology"/>
<dbReference type="GO" id="GO:0000287">
    <property type="term" value="F:magnesium ion binding"/>
    <property type="evidence" value="ECO:0007669"/>
    <property type="project" value="UniProtKB-UniRule"/>
</dbReference>
<reference evidence="12 13" key="1">
    <citation type="submission" date="2019-02" db="EMBL/GenBank/DDBJ databases">
        <title>Deep-cultivation of Planctomycetes and their phenomic and genomic characterization uncovers novel biology.</title>
        <authorList>
            <person name="Wiegand S."/>
            <person name="Jogler M."/>
            <person name="Boedeker C."/>
            <person name="Pinto D."/>
            <person name="Vollmers J."/>
            <person name="Rivas-Marin E."/>
            <person name="Kohn T."/>
            <person name="Peeters S.H."/>
            <person name="Heuer A."/>
            <person name="Rast P."/>
            <person name="Oberbeckmann S."/>
            <person name="Bunk B."/>
            <person name="Jeske O."/>
            <person name="Meyerdierks A."/>
            <person name="Storesund J.E."/>
            <person name="Kallscheuer N."/>
            <person name="Luecker S."/>
            <person name="Lage O.M."/>
            <person name="Pohl T."/>
            <person name="Merkel B.J."/>
            <person name="Hornburger P."/>
            <person name="Mueller R.-W."/>
            <person name="Bruemmer F."/>
            <person name="Labrenz M."/>
            <person name="Spormann A.M."/>
            <person name="Op den Camp H."/>
            <person name="Overmann J."/>
            <person name="Amann R."/>
            <person name="Jetten M.S.M."/>
            <person name="Mascher T."/>
            <person name="Medema M.H."/>
            <person name="Devos D.P."/>
            <person name="Kaster A.-K."/>
            <person name="Ovreas L."/>
            <person name="Rohde M."/>
            <person name="Galperin M.Y."/>
            <person name="Jogler C."/>
        </authorList>
    </citation>
    <scope>NUCLEOTIDE SEQUENCE [LARGE SCALE GENOMIC DNA]</scope>
    <source>
        <strain evidence="12 13">FF011L</strain>
    </source>
</reference>
<evidence type="ECO:0000256" key="6">
    <source>
        <dbReference type="ARBA" id="ARBA00022741"/>
    </source>
</evidence>
<evidence type="ECO:0000256" key="11">
    <source>
        <dbReference type="HAMAP-Rule" id="MF_00109"/>
    </source>
</evidence>
<evidence type="ECO:0000313" key="12">
    <source>
        <dbReference type="EMBL" id="QDS93864.1"/>
    </source>
</evidence>
<keyword evidence="13" id="KW-1185">Reference proteome</keyword>
<dbReference type="InterPro" id="IPR027417">
    <property type="entry name" value="P-loop_NTPase"/>
</dbReference>
<evidence type="ECO:0000256" key="2">
    <source>
        <dbReference type="ARBA" id="ARBA00006997"/>
    </source>
</evidence>
<keyword evidence="11" id="KW-0479">Metal-binding</keyword>
<evidence type="ECO:0000256" key="8">
    <source>
        <dbReference type="ARBA" id="ARBA00022840"/>
    </source>
</evidence>
<evidence type="ECO:0000313" key="13">
    <source>
        <dbReference type="Proteomes" id="UP000320672"/>
    </source>
</evidence>
<dbReference type="Proteomes" id="UP000320672">
    <property type="component" value="Chromosome"/>
</dbReference>
<evidence type="ECO:0000256" key="9">
    <source>
        <dbReference type="ARBA" id="ARBA00023141"/>
    </source>
</evidence>